<keyword evidence="11 16" id="KW-0186">Copper</keyword>
<evidence type="ECO:0000256" key="16">
    <source>
        <dbReference type="RuleBase" id="RU004024"/>
    </source>
</evidence>
<dbReference type="InterPro" id="IPR014222">
    <property type="entry name" value="Cyt_c_oxidase_su2"/>
</dbReference>
<comment type="cofactor">
    <cofactor evidence="16">
        <name>Cu cation</name>
        <dbReference type="ChEBI" id="CHEBI:23378"/>
    </cofactor>
    <text evidence="16">Binds a copper A center.</text>
</comment>
<feature type="domain" description="Cytochrome oxidase subunit II copper A binding" evidence="19">
    <location>
        <begin position="127"/>
        <end position="261"/>
    </location>
</feature>
<evidence type="ECO:0000256" key="6">
    <source>
        <dbReference type="ARBA" id="ARBA00022692"/>
    </source>
</evidence>
<evidence type="ECO:0000256" key="18">
    <source>
        <dbReference type="SAM" id="SignalP"/>
    </source>
</evidence>
<keyword evidence="22" id="KW-1185">Reference proteome</keyword>
<reference evidence="21 22" key="1">
    <citation type="submission" date="2020-03" db="EMBL/GenBank/DDBJ databases">
        <title>Genomic Encyclopedia of Type Strains, Phase IV (KMG-IV): sequencing the most valuable type-strain genomes for metagenomic binning, comparative biology and taxonomic classification.</title>
        <authorList>
            <person name="Goeker M."/>
        </authorList>
    </citation>
    <scope>NUCLEOTIDE SEQUENCE [LARGE SCALE GENOMIC DNA]</scope>
    <source>
        <strain evidence="21 22">DSM 19867</strain>
    </source>
</reference>
<dbReference type="GO" id="GO:0005507">
    <property type="term" value="F:copper ion binding"/>
    <property type="evidence" value="ECO:0007669"/>
    <property type="project" value="InterPro"/>
</dbReference>
<evidence type="ECO:0000256" key="2">
    <source>
        <dbReference type="ARBA" id="ARBA00004141"/>
    </source>
</evidence>
<dbReference type="EC" id="7.1.1.9" evidence="16"/>
<evidence type="ECO:0000259" key="20">
    <source>
        <dbReference type="PROSITE" id="PS50999"/>
    </source>
</evidence>
<keyword evidence="10 17" id="KW-1133">Transmembrane helix</keyword>
<dbReference type="GO" id="GO:0042773">
    <property type="term" value="P:ATP synthesis coupled electron transport"/>
    <property type="evidence" value="ECO:0007669"/>
    <property type="project" value="TreeGrafter"/>
</dbReference>
<evidence type="ECO:0000259" key="19">
    <source>
        <dbReference type="PROSITE" id="PS50857"/>
    </source>
</evidence>
<accession>A0A846N1I5</accession>
<dbReference type="SUPFAM" id="SSF81464">
    <property type="entry name" value="Cytochrome c oxidase subunit II-like, transmembrane region"/>
    <property type="match status" value="1"/>
</dbReference>
<comment type="subcellular location">
    <subcellularLocation>
        <location evidence="15">Cell membrane</location>
        <topology evidence="15">Multi-pass membrane protein</topology>
    </subcellularLocation>
    <subcellularLocation>
        <location evidence="2">Membrane</location>
        <topology evidence="2">Multi-pass membrane protein</topology>
    </subcellularLocation>
</comment>
<dbReference type="CDD" id="cd13912">
    <property type="entry name" value="CcO_II_C"/>
    <property type="match status" value="1"/>
</dbReference>
<evidence type="ECO:0000256" key="3">
    <source>
        <dbReference type="ARBA" id="ARBA00007866"/>
    </source>
</evidence>
<dbReference type="InterPro" id="IPR011759">
    <property type="entry name" value="Cyt_c_oxidase_su2_TM_dom"/>
</dbReference>
<feature type="transmembrane region" description="Helical" evidence="17">
    <location>
        <begin position="98"/>
        <end position="116"/>
    </location>
</feature>
<evidence type="ECO:0000256" key="15">
    <source>
        <dbReference type="RuleBase" id="RU000456"/>
    </source>
</evidence>
<evidence type="ECO:0000256" key="10">
    <source>
        <dbReference type="ARBA" id="ARBA00022989"/>
    </source>
</evidence>
<dbReference type="PANTHER" id="PTHR22888">
    <property type="entry name" value="CYTOCHROME C OXIDASE, SUBUNIT II"/>
    <property type="match status" value="1"/>
</dbReference>
<dbReference type="Gene3D" id="1.10.287.90">
    <property type="match status" value="1"/>
</dbReference>
<dbReference type="InterPro" id="IPR008972">
    <property type="entry name" value="Cupredoxin"/>
</dbReference>
<evidence type="ECO:0000313" key="22">
    <source>
        <dbReference type="Proteomes" id="UP000570514"/>
    </source>
</evidence>
<dbReference type="InterPro" id="IPR045187">
    <property type="entry name" value="CcO_II"/>
</dbReference>
<keyword evidence="5 15" id="KW-0679">Respiratory chain</keyword>
<dbReference type="PROSITE" id="PS50857">
    <property type="entry name" value="COX2_CUA"/>
    <property type="match status" value="1"/>
</dbReference>
<dbReference type="Gene3D" id="2.60.40.420">
    <property type="entry name" value="Cupredoxins - blue copper proteins"/>
    <property type="match status" value="1"/>
</dbReference>
<comment type="similarity">
    <text evidence="3 15">Belongs to the cytochrome c oxidase subunit 2 family.</text>
</comment>
<comment type="cofactor">
    <cofactor evidence="1">
        <name>heme</name>
        <dbReference type="ChEBI" id="CHEBI:30413"/>
    </cofactor>
</comment>
<comment type="catalytic activity">
    <reaction evidence="14 16">
        <text>4 Fe(II)-[cytochrome c] + O2 + 8 H(+)(in) = 4 Fe(III)-[cytochrome c] + 2 H2O + 4 H(+)(out)</text>
        <dbReference type="Rhea" id="RHEA:11436"/>
        <dbReference type="Rhea" id="RHEA-COMP:10350"/>
        <dbReference type="Rhea" id="RHEA-COMP:14399"/>
        <dbReference type="ChEBI" id="CHEBI:15377"/>
        <dbReference type="ChEBI" id="CHEBI:15378"/>
        <dbReference type="ChEBI" id="CHEBI:15379"/>
        <dbReference type="ChEBI" id="CHEBI:29033"/>
        <dbReference type="ChEBI" id="CHEBI:29034"/>
        <dbReference type="EC" id="7.1.1.9"/>
    </reaction>
</comment>
<dbReference type="InterPro" id="IPR001505">
    <property type="entry name" value="Copper_CuA"/>
</dbReference>
<keyword evidence="12 17" id="KW-0472">Membrane</keyword>
<dbReference type="NCBIfam" id="TIGR02866">
    <property type="entry name" value="CoxB"/>
    <property type="match status" value="1"/>
</dbReference>
<keyword evidence="4 15" id="KW-0813">Transport</keyword>
<evidence type="ECO:0000313" key="21">
    <source>
        <dbReference type="EMBL" id="NIK89349.1"/>
    </source>
</evidence>
<name>A0A846N1I5_9PROT</name>
<feature type="transmembrane region" description="Helical" evidence="17">
    <location>
        <begin position="57"/>
        <end position="77"/>
    </location>
</feature>
<evidence type="ECO:0000256" key="9">
    <source>
        <dbReference type="ARBA" id="ARBA00022982"/>
    </source>
</evidence>
<dbReference type="InterPro" id="IPR036257">
    <property type="entry name" value="Cyt_c_oxidase_su2_TM_sf"/>
</dbReference>
<dbReference type="GO" id="GO:0016491">
    <property type="term" value="F:oxidoreductase activity"/>
    <property type="evidence" value="ECO:0007669"/>
    <property type="project" value="UniProtKB-KW"/>
</dbReference>
<sequence length="280" mass="31217">MALKRVLWAGVTIAGTAGAALAEPQKSGQDYAHNWQMGLQPAASPVMERLHSFHFELLVLITAICIFVAGLLIFVLVRFNQRRNPVPERTEHNTALEIAWTVVPVLILAVIAWPSFKLLYYEAEIPKPDVTIEAIGRQWYWTYVYPNEGKFQFDSNMLADNVAKERGEPRLLGVDNPVYVPVNKVVEIITTGGDVIHSWAVPAFGVKMDAIPGRLNHTWFKATKIGTYYGQCSELCGANHAFMPIEVKVVSEAEYRAWLTEARNKFASGGSTELALNKSE</sequence>
<dbReference type="Pfam" id="PF00116">
    <property type="entry name" value="COX2"/>
    <property type="match status" value="1"/>
</dbReference>
<evidence type="ECO:0000256" key="7">
    <source>
        <dbReference type="ARBA" id="ARBA00022723"/>
    </source>
</evidence>
<dbReference type="Pfam" id="PF02790">
    <property type="entry name" value="COX2_TM"/>
    <property type="match status" value="1"/>
</dbReference>
<comment type="caution">
    <text evidence="21">The sequence shown here is derived from an EMBL/GenBank/DDBJ whole genome shotgun (WGS) entry which is preliminary data.</text>
</comment>
<dbReference type="PROSITE" id="PS00078">
    <property type="entry name" value="COX2"/>
    <property type="match status" value="1"/>
</dbReference>
<dbReference type="AlphaFoldDB" id="A0A846N1I5"/>
<dbReference type="GO" id="GO:0004129">
    <property type="term" value="F:cytochrome-c oxidase activity"/>
    <property type="evidence" value="ECO:0007669"/>
    <property type="project" value="UniProtKB-EC"/>
</dbReference>
<dbReference type="Proteomes" id="UP000570514">
    <property type="component" value="Unassembled WGS sequence"/>
</dbReference>
<evidence type="ECO:0000256" key="11">
    <source>
        <dbReference type="ARBA" id="ARBA00023008"/>
    </source>
</evidence>
<dbReference type="RefSeq" id="WP_167083446.1">
    <property type="nucleotide sequence ID" value="NZ_BAAADC010000001.1"/>
</dbReference>
<evidence type="ECO:0000256" key="1">
    <source>
        <dbReference type="ARBA" id="ARBA00001971"/>
    </source>
</evidence>
<evidence type="ECO:0000256" key="12">
    <source>
        <dbReference type="ARBA" id="ARBA00023136"/>
    </source>
</evidence>
<dbReference type="GO" id="GO:0005886">
    <property type="term" value="C:plasma membrane"/>
    <property type="evidence" value="ECO:0007669"/>
    <property type="project" value="UniProtKB-SubCell"/>
</dbReference>
<gene>
    <name evidence="21" type="ORF">FHS83_002667</name>
</gene>
<feature type="domain" description="Cytochrome oxidase subunit II transmembrane region profile" evidence="20">
    <location>
        <begin position="31"/>
        <end position="126"/>
    </location>
</feature>
<comment type="function">
    <text evidence="13 16">Subunits I and II form the functional core of the enzyme complex. Electrons originating in cytochrome c are transferred via heme a and Cu(A) to the binuclear center formed by heme a3 and Cu(B).</text>
</comment>
<protein>
    <recommendedName>
        <fullName evidence="16">Cytochrome c oxidase subunit 2</fullName>
        <ecNumber evidence="16">7.1.1.9</ecNumber>
    </recommendedName>
</protein>
<keyword evidence="9 15" id="KW-0249">Electron transport</keyword>
<keyword evidence="21" id="KW-0560">Oxidoreductase</keyword>
<dbReference type="PANTHER" id="PTHR22888:SF9">
    <property type="entry name" value="CYTOCHROME C OXIDASE SUBUNIT 2"/>
    <property type="match status" value="1"/>
</dbReference>
<keyword evidence="7 16" id="KW-0479">Metal-binding</keyword>
<dbReference type="PRINTS" id="PR01166">
    <property type="entry name" value="CYCOXIDASEII"/>
</dbReference>
<feature type="chain" id="PRO_5032746214" description="Cytochrome c oxidase subunit 2" evidence="18">
    <location>
        <begin position="23"/>
        <end position="280"/>
    </location>
</feature>
<dbReference type="InterPro" id="IPR034210">
    <property type="entry name" value="CcO_II_C"/>
</dbReference>
<evidence type="ECO:0000256" key="17">
    <source>
        <dbReference type="SAM" id="Phobius"/>
    </source>
</evidence>
<organism evidence="21 22">
    <name type="scientific">Rhizomicrobium palustre</name>
    <dbReference type="NCBI Taxonomy" id="189966"/>
    <lineage>
        <taxon>Bacteria</taxon>
        <taxon>Pseudomonadati</taxon>
        <taxon>Pseudomonadota</taxon>
        <taxon>Alphaproteobacteria</taxon>
        <taxon>Micropepsales</taxon>
        <taxon>Micropepsaceae</taxon>
        <taxon>Rhizomicrobium</taxon>
    </lineage>
</organism>
<keyword evidence="6 15" id="KW-0812">Transmembrane</keyword>
<dbReference type="EMBL" id="JAASRM010000001">
    <property type="protein sequence ID" value="NIK89349.1"/>
    <property type="molecule type" value="Genomic_DNA"/>
</dbReference>
<dbReference type="SUPFAM" id="SSF49503">
    <property type="entry name" value="Cupredoxins"/>
    <property type="match status" value="1"/>
</dbReference>
<evidence type="ECO:0000256" key="5">
    <source>
        <dbReference type="ARBA" id="ARBA00022660"/>
    </source>
</evidence>
<dbReference type="PROSITE" id="PS50999">
    <property type="entry name" value="COX2_TM"/>
    <property type="match status" value="1"/>
</dbReference>
<keyword evidence="8" id="KW-1278">Translocase</keyword>
<dbReference type="FunFam" id="2.60.40.420:FF:000001">
    <property type="entry name" value="Cytochrome c oxidase subunit 2"/>
    <property type="match status" value="1"/>
</dbReference>
<evidence type="ECO:0000256" key="8">
    <source>
        <dbReference type="ARBA" id="ARBA00022967"/>
    </source>
</evidence>
<proteinExistence type="inferred from homology"/>
<keyword evidence="18" id="KW-0732">Signal</keyword>
<evidence type="ECO:0000256" key="4">
    <source>
        <dbReference type="ARBA" id="ARBA00022448"/>
    </source>
</evidence>
<evidence type="ECO:0000256" key="13">
    <source>
        <dbReference type="ARBA" id="ARBA00024688"/>
    </source>
</evidence>
<feature type="signal peptide" evidence="18">
    <location>
        <begin position="1"/>
        <end position="22"/>
    </location>
</feature>
<dbReference type="InterPro" id="IPR002429">
    <property type="entry name" value="CcO_II-like_C"/>
</dbReference>
<evidence type="ECO:0000256" key="14">
    <source>
        <dbReference type="ARBA" id="ARBA00047816"/>
    </source>
</evidence>